<sequence length="210" mass="23974">MSMSERILKPVCHFYQGLFMSSPINIIEKKLLSDRWFILHKYVFDLKRKNGGVVRQIREVYDRGDGATILLYNRRKGTVILTRQFRIPTYLNGNESGMLLEACAGMLDKHSPEICARNEAIEETGYAVGQVERLFDAYMSPGGVTERVYFFAAEYDESDHDNLGGGVEDEDIEVLELPFTQAMAMVSDGRIKDAKTIMLLQHAYIRGWFA</sequence>
<dbReference type="Proteomes" id="UP000044377">
    <property type="component" value="Unassembled WGS sequence"/>
</dbReference>
<dbReference type="SUPFAM" id="SSF55811">
    <property type="entry name" value="Nudix"/>
    <property type="match status" value="1"/>
</dbReference>
<dbReference type="GO" id="GO:0016818">
    <property type="term" value="F:hydrolase activity, acting on acid anhydrides, in phosphorus-containing anhydrides"/>
    <property type="evidence" value="ECO:0007669"/>
    <property type="project" value="InterPro"/>
</dbReference>
<dbReference type="GO" id="GO:0006753">
    <property type="term" value="P:nucleoside phosphate metabolic process"/>
    <property type="evidence" value="ECO:0007669"/>
    <property type="project" value="TreeGrafter"/>
</dbReference>
<evidence type="ECO:0000256" key="6">
    <source>
        <dbReference type="ARBA" id="ARBA00022723"/>
    </source>
</evidence>
<keyword evidence="15" id="KW-1185">Reference proteome</keyword>
<evidence type="ECO:0000256" key="9">
    <source>
        <dbReference type="ARBA" id="ARBA00032162"/>
    </source>
</evidence>
<feature type="domain" description="Nudix hydrolase" evidence="13">
    <location>
        <begin position="62"/>
        <end position="199"/>
    </location>
</feature>
<dbReference type="NCBIfam" id="NF011585">
    <property type="entry name" value="PRK15009.1"/>
    <property type="match status" value="1"/>
</dbReference>
<dbReference type="InterPro" id="IPR004385">
    <property type="entry name" value="NDP_pyrophosphatase"/>
</dbReference>
<keyword evidence="6 11" id="KW-0479">Metal-binding</keyword>
<name>A0A0G4JRA1_9GAMM</name>
<comment type="subunit">
    <text evidence="4">Homodimer.</text>
</comment>
<proteinExistence type="inferred from homology"/>
<feature type="binding site" evidence="11">
    <location>
        <position position="123"/>
    </location>
    <ligand>
        <name>Mg(2+)</name>
        <dbReference type="ChEBI" id="CHEBI:18420"/>
        <label>1</label>
    </ligand>
</feature>
<dbReference type="FunFam" id="3.90.79.10:FF:000010">
    <property type="entry name" value="GDP-mannose pyrophosphatase NudK"/>
    <property type="match status" value="1"/>
</dbReference>
<evidence type="ECO:0000313" key="14">
    <source>
        <dbReference type="EMBL" id="CPR14231.1"/>
    </source>
</evidence>
<feature type="binding site" evidence="11">
    <location>
        <position position="119"/>
    </location>
    <ligand>
        <name>Mg(2+)</name>
        <dbReference type="ChEBI" id="CHEBI:18420"/>
        <label>1</label>
    </ligand>
</feature>
<gene>
    <name evidence="14" type="ORF">BN1221_00638c</name>
</gene>
<evidence type="ECO:0000256" key="1">
    <source>
        <dbReference type="ARBA" id="ARBA00000847"/>
    </source>
</evidence>
<comment type="similarity">
    <text evidence="3">Belongs to the Nudix hydrolase family. NudK subfamily.</text>
</comment>
<dbReference type="Gene3D" id="3.90.79.10">
    <property type="entry name" value="Nucleoside Triphosphate Pyrophosphohydrolase"/>
    <property type="match status" value="1"/>
</dbReference>
<comment type="cofactor">
    <cofactor evidence="2 11">
        <name>Mg(2+)</name>
        <dbReference type="ChEBI" id="CHEBI:18420"/>
    </cofactor>
</comment>
<dbReference type="PANTHER" id="PTHR11839">
    <property type="entry name" value="UDP/ADP-SUGAR PYROPHOSPHATASE"/>
    <property type="match status" value="1"/>
</dbReference>
<feature type="binding site" evidence="11">
    <location>
        <position position="170"/>
    </location>
    <ligand>
        <name>Mg(2+)</name>
        <dbReference type="ChEBI" id="CHEBI:18420"/>
        <label>1</label>
    </ligand>
</feature>
<dbReference type="PANTHER" id="PTHR11839:SF18">
    <property type="entry name" value="NUDIX HYDROLASE DOMAIN-CONTAINING PROTEIN"/>
    <property type="match status" value="1"/>
</dbReference>
<evidence type="ECO:0000256" key="8">
    <source>
        <dbReference type="ARBA" id="ARBA00022842"/>
    </source>
</evidence>
<evidence type="ECO:0000256" key="3">
    <source>
        <dbReference type="ARBA" id="ARBA00007275"/>
    </source>
</evidence>
<accession>A0A0G4JRA1</accession>
<dbReference type="CDD" id="cd24157">
    <property type="entry name" value="NUDIX_GDPMK"/>
    <property type="match status" value="1"/>
</dbReference>
<dbReference type="STRING" id="1109412.BN1221_00638c"/>
<keyword evidence="8 11" id="KW-0460">Magnesium</keyword>
<feature type="binding site" evidence="11">
    <location>
        <position position="104"/>
    </location>
    <ligand>
        <name>Mg(2+)</name>
        <dbReference type="ChEBI" id="CHEBI:18420"/>
        <label>2</label>
    </ligand>
</feature>
<evidence type="ECO:0000256" key="2">
    <source>
        <dbReference type="ARBA" id="ARBA00001946"/>
    </source>
</evidence>
<evidence type="ECO:0000256" key="10">
    <source>
        <dbReference type="ARBA" id="ARBA00032272"/>
    </source>
</evidence>
<organism evidence="14 15">
    <name type="scientific">Brenneria goodwinii</name>
    <dbReference type="NCBI Taxonomy" id="1109412"/>
    <lineage>
        <taxon>Bacteria</taxon>
        <taxon>Pseudomonadati</taxon>
        <taxon>Pseudomonadota</taxon>
        <taxon>Gammaproteobacteria</taxon>
        <taxon>Enterobacterales</taxon>
        <taxon>Pectobacteriaceae</taxon>
        <taxon>Brenneria</taxon>
    </lineage>
</organism>
<evidence type="ECO:0000256" key="4">
    <source>
        <dbReference type="ARBA" id="ARBA00011738"/>
    </source>
</evidence>
<evidence type="ECO:0000256" key="5">
    <source>
        <dbReference type="ARBA" id="ARBA00016377"/>
    </source>
</evidence>
<dbReference type="InterPro" id="IPR000086">
    <property type="entry name" value="NUDIX_hydrolase_dom"/>
</dbReference>
<protein>
    <recommendedName>
        <fullName evidence="5">GDP-mannose pyrophosphatase</fullName>
    </recommendedName>
    <alternativeName>
        <fullName evidence="9">GDP-mannose hydrolase</fullName>
    </alternativeName>
    <alternativeName>
        <fullName evidence="10">GDPMK</fullName>
    </alternativeName>
</protein>
<dbReference type="GO" id="GO:0005829">
    <property type="term" value="C:cytosol"/>
    <property type="evidence" value="ECO:0007669"/>
    <property type="project" value="TreeGrafter"/>
</dbReference>
<evidence type="ECO:0000256" key="12">
    <source>
        <dbReference type="PIRSR" id="PIRSR604385-3"/>
    </source>
</evidence>
<comment type="catalytic activity">
    <reaction evidence="1">
        <text>GDP-alpha-D-mannose + H2O = alpha-D-mannose 1-phosphate + GMP + 2 H(+)</text>
        <dbReference type="Rhea" id="RHEA:27978"/>
        <dbReference type="ChEBI" id="CHEBI:15377"/>
        <dbReference type="ChEBI" id="CHEBI:15378"/>
        <dbReference type="ChEBI" id="CHEBI:57527"/>
        <dbReference type="ChEBI" id="CHEBI:58115"/>
        <dbReference type="ChEBI" id="CHEBI:58409"/>
    </reaction>
</comment>
<dbReference type="PROSITE" id="PS51462">
    <property type="entry name" value="NUDIX"/>
    <property type="match status" value="1"/>
</dbReference>
<evidence type="ECO:0000256" key="7">
    <source>
        <dbReference type="ARBA" id="ARBA00022801"/>
    </source>
</evidence>
<evidence type="ECO:0000313" key="15">
    <source>
        <dbReference type="Proteomes" id="UP000044377"/>
    </source>
</evidence>
<reference evidence="15" key="1">
    <citation type="submission" date="2015-01" db="EMBL/GenBank/DDBJ databases">
        <authorList>
            <person name="Paterson Steve"/>
        </authorList>
    </citation>
    <scope>NUCLEOTIDE SEQUENCE [LARGE SCALE GENOMIC DNA]</scope>
    <source>
        <strain evidence="15">OBR1</strain>
    </source>
</reference>
<keyword evidence="7" id="KW-0378">Hydrolase</keyword>
<dbReference type="Pfam" id="PF00293">
    <property type="entry name" value="NUDIX"/>
    <property type="match status" value="1"/>
</dbReference>
<feature type="short sequence motif" description="Nudix box" evidence="12">
    <location>
        <begin position="105"/>
        <end position="126"/>
    </location>
</feature>
<dbReference type="AlphaFoldDB" id="A0A0G4JRA1"/>
<evidence type="ECO:0000256" key="11">
    <source>
        <dbReference type="PIRSR" id="PIRSR604385-2"/>
    </source>
</evidence>
<evidence type="ECO:0000259" key="13">
    <source>
        <dbReference type="PROSITE" id="PS51462"/>
    </source>
</evidence>
<dbReference type="NCBIfam" id="TIGR00052">
    <property type="entry name" value="nudix-type nucleoside diphosphatase, YffH/AdpP family"/>
    <property type="match status" value="1"/>
</dbReference>
<dbReference type="InterPro" id="IPR015797">
    <property type="entry name" value="NUDIX_hydrolase-like_dom_sf"/>
</dbReference>
<dbReference type="GO" id="GO:0046872">
    <property type="term" value="F:metal ion binding"/>
    <property type="evidence" value="ECO:0007669"/>
    <property type="project" value="UniProtKB-KW"/>
</dbReference>
<dbReference type="EMBL" id="CGIG01000001">
    <property type="protein sequence ID" value="CPR14231.1"/>
    <property type="molecule type" value="Genomic_DNA"/>
</dbReference>
<dbReference type="GO" id="GO:0019693">
    <property type="term" value="P:ribose phosphate metabolic process"/>
    <property type="evidence" value="ECO:0007669"/>
    <property type="project" value="TreeGrafter"/>
</dbReference>